<dbReference type="EMBL" id="CSTD01000004">
    <property type="protein sequence ID" value="CPR12219.1"/>
    <property type="molecule type" value="Genomic_DNA"/>
</dbReference>
<accession>A0A0U0WDF5</accession>
<dbReference type="PRINTS" id="PR00411">
    <property type="entry name" value="PNDRDTASEI"/>
</dbReference>
<dbReference type="PANTHER" id="PTHR10668:SF105">
    <property type="entry name" value="DEHYDROGENASE-RELATED"/>
    <property type="match status" value="1"/>
</dbReference>
<dbReference type="Pfam" id="PF13450">
    <property type="entry name" value="NAD_binding_8"/>
    <property type="match status" value="1"/>
</dbReference>
<organism evidence="1 2">
    <name type="scientific">Mycobacterium bohemicum DSM 44277</name>
    <dbReference type="NCBI Taxonomy" id="1236609"/>
    <lineage>
        <taxon>Bacteria</taxon>
        <taxon>Bacillati</taxon>
        <taxon>Actinomycetota</taxon>
        <taxon>Actinomycetes</taxon>
        <taxon>Mycobacteriales</taxon>
        <taxon>Mycobacteriaceae</taxon>
        <taxon>Mycobacterium</taxon>
    </lineage>
</organism>
<reference evidence="1 2" key="1">
    <citation type="submission" date="2015-03" db="EMBL/GenBank/DDBJ databases">
        <authorList>
            <person name="Murphy D."/>
        </authorList>
    </citation>
    <scope>NUCLEOTIDE SEQUENCE [LARGE SCALE GENOMIC DNA]</scope>
    <source>
        <strain evidence="1 2">DSM 44277</strain>
    </source>
</reference>
<dbReference type="RefSeq" id="WP_090350393.1">
    <property type="nucleotide sequence ID" value="NZ_CSTD01000004.1"/>
</dbReference>
<proteinExistence type="predicted"/>
<sequence>MTTAVVVGAGPNGLAAAIPLARHGVDVHVLEARETVGGGARSGELTLPGVVHDHCSAFHPLGVGSPFWRQIDLQRYGLRWKWPEVDCAHPLDDGTAGVLHQSIERTTAGLGPDAARWRRAVGDLAEGFDDLAQDLMRPVINVPRHPVRLAAFGPRALLPATTMARWFRTEQARALFGGSAAHVYTRLDRPLTASLGLMILASGHRYGWPVAEGGSGSITQALAAALQDHGGSVTTGVMVAARADVPDADVVMLDLSPALALQLYGDAMPSRVRRSFQRYREGSSAFKVDFAVDGHVPWTNPDCGRAGTVHLGGTFAEVADTERQRAQGKMVQRPFVLVGQQYLADPSRSAGGINPIWAYAHVPFGYSGDATDAVIAQIERFAPGFRDRVVATVSTSTAELQAYNPNFIGGDIIGGANDGLQVILRPRIALDPYATGVPGVYLCSQSTPPGAGIHGLCGYYAAESALRWLRKRRTL</sequence>
<dbReference type="AlphaFoldDB" id="A0A0U0WDF5"/>
<dbReference type="Proteomes" id="UP000198875">
    <property type="component" value="Unassembled WGS sequence"/>
</dbReference>
<gene>
    <name evidence="1" type="ORF">BN971_03513</name>
</gene>
<dbReference type="PANTHER" id="PTHR10668">
    <property type="entry name" value="PHYTOENE DEHYDROGENASE"/>
    <property type="match status" value="1"/>
</dbReference>
<evidence type="ECO:0000313" key="2">
    <source>
        <dbReference type="Proteomes" id="UP000198875"/>
    </source>
</evidence>
<dbReference type="InterPro" id="IPR036188">
    <property type="entry name" value="FAD/NAD-bd_sf"/>
</dbReference>
<evidence type="ECO:0000313" key="1">
    <source>
        <dbReference type="EMBL" id="CPR12219.1"/>
    </source>
</evidence>
<protein>
    <submittedName>
        <fullName evidence="1">Dehydrogenase</fullName>
    </submittedName>
</protein>
<dbReference type="SUPFAM" id="SSF51905">
    <property type="entry name" value="FAD/NAD(P)-binding domain"/>
    <property type="match status" value="1"/>
</dbReference>
<dbReference type="Gene3D" id="3.50.50.60">
    <property type="entry name" value="FAD/NAD(P)-binding domain"/>
    <property type="match status" value="1"/>
</dbReference>
<dbReference type="OrthoDB" id="833207at2"/>
<name>A0A0U0WDF5_MYCBE</name>